<organism evidence="1 2">
    <name type="scientific">Mucilaginibacter pineti</name>
    <dbReference type="NCBI Taxonomy" id="1391627"/>
    <lineage>
        <taxon>Bacteria</taxon>
        <taxon>Pseudomonadati</taxon>
        <taxon>Bacteroidota</taxon>
        <taxon>Sphingobacteriia</taxon>
        <taxon>Sphingobacteriales</taxon>
        <taxon>Sphingobacteriaceae</taxon>
        <taxon>Mucilaginibacter</taxon>
    </lineage>
</organism>
<dbReference type="AlphaFoldDB" id="A0A1G7P2R5"/>
<proteinExistence type="predicted"/>
<evidence type="ECO:0000313" key="2">
    <source>
        <dbReference type="Proteomes" id="UP000199072"/>
    </source>
</evidence>
<accession>A0A1G7P2R5</accession>
<dbReference type="EMBL" id="FNAI01000033">
    <property type="protein sequence ID" value="SDF80553.1"/>
    <property type="molecule type" value="Genomic_DNA"/>
</dbReference>
<evidence type="ECO:0000313" key="1">
    <source>
        <dbReference type="EMBL" id="SDF80553.1"/>
    </source>
</evidence>
<name>A0A1G7P2R5_9SPHI</name>
<reference evidence="1 2" key="1">
    <citation type="submission" date="2016-10" db="EMBL/GenBank/DDBJ databases">
        <authorList>
            <person name="de Groot N.N."/>
        </authorList>
    </citation>
    <scope>NUCLEOTIDE SEQUENCE [LARGE SCALE GENOMIC DNA]</scope>
    <source>
        <strain evidence="1 2">47C3B</strain>
    </source>
</reference>
<dbReference type="Proteomes" id="UP000199072">
    <property type="component" value="Unassembled WGS sequence"/>
</dbReference>
<gene>
    <name evidence="1" type="ORF">SAMN05216464_1338</name>
</gene>
<dbReference type="RefSeq" id="WP_091157844.1">
    <property type="nucleotide sequence ID" value="NZ_FNAI01000033.1"/>
</dbReference>
<evidence type="ECO:0008006" key="3">
    <source>
        <dbReference type="Google" id="ProtNLM"/>
    </source>
</evidence>
<sequence length="85" mass="9817">MATKEQIKAEIFFSMFKRLHAPVINDIVVVGIVRALLNKKYQYHLDTDEFNTIGDELADAHLFRWNDNGQLALTAEGLAYMTRFK</sequence>
<keyword evidence="2" id="KW-1185">Reference proteome</keyword>
<protein>
    <recommendedName>
        <fullName evidence="3">Mrr N-terminal domain-containing protein</fullName>
    </recommendedName>
</protein>